<evidence type="ECO:0000313" key="13">
    <source>
        <dbReference type="EMBL" id="AEB09277.1"/>
    </source>
</evidence>
<dbReference type="STRING" id="880072.Desac_1421"/>
<feature type="domain" description="Ribosomal RNA small subunit methyltransferase E PUA-like" evidence="12">
    <location>
        <begin position="38"/>
        <end position="81"/>
    </location>
</feature>
<name>F2NJA5_DESAR</name>
<dbReference type="RefSeq" id="WP_013706388.1">
    <property type="nucleotide sequence ID" value="NC_015388.1"/>
</dbReference>
<evidence type="ECO:0000259" key="12">
    <source>
        <dbReference type="Pfam" id="PF20260"/>
    </source>
</evidence>
<evidence type="ECO:0000313" key="14">
    <source>
        <dbReference type="Proteomes" id="UP000000483"/>
    </source>
</evidence>
<keyword evidence="14" id="KW-1185">Reference proteome</keyword>
<dbReference type="InterPro" id="IPR029026">
    <property type="entry name" value="tRNA_m1G_MTases_N"/>
</dbReference>
<dbReference type="OrthoDB" id="9815641at2"/>
<evidence type="ECO:0000256" key="4">
    <source>
        <dbReference type="ARBA" id="ARBA00022552"/>
    </source>
</evidence>
<dbReference type="InterPro" id="IPR015947">
    <property type="entry name" value="PUA-like_sf"/>
</dbReference>
<evidence type="ECO:0000256" key="7">
    <source>
        <dbReference type="ARBA" id="ARBA00022691"/>
    </source>
</evidence>
<evidence type="ECO:0000256" key="1">
    <source>
        <dbReference type="ARBA" id="ARBA00004496"/>
    </source>
</evidence>
<evidence type="ECO:0000259" key="11">
    <source>
        <dbReference type="Pfam" id="PF04452"/>
    </source>
</evidence>
<dbReference type="GO" id="GO:0070042">
    <property type="term" value="F:rRNA (uridine-N3-)-methyltransferase activity"/>
    <property type="evidence" value="ECO:0007669"/>
    <property type="project" value="TreeGrafter"/>
</dbReference>
<comment type="function">
    <text evidence="8 10">Specifically methylates the N3 position of the uracil ring of uridine 1498 (m3U1498) in 16S rRNA. Acts on the fully assembled 30S ribosomal subunit.</text>
</comment>
<evidence type="ECO:0000256" key="3">
    <source>
        <dbReference type="ARBA" id="ARBA00022490"/>
    </source>
</evidence>
<keyword evidence="4 10" id="KW-0698">rRNA processing</keyword>
<comment type="catalytic activity">
    <reaction evidence="9 10">
        <text>uridine(1498) in 16S rRNA + S-adenosyl-L-methionine = N(3)-methyluridine(1498) in 16S rRNA + S-adenosyl-L-homocysteine + H(+)</text>
        <dbReference type="Rhea" id="RHEA:42920"/>
        <dbReference type="Rhea" id="RHEA-COMP:10283"/>
        <dbReference type="Rhea" id="RHEA-COMP:10284"/>
        <dbReference type="ChEBI" id="CHEBI:15378"/>
        <dbReference type="ChEBI" id="CHEBI:57856"/>
        <dbReference type="ChEBI" id="CHEBI:59789"/>
        <dbReference type="ChEBI" id="CHEBI:65315"/>
        <dbReference type="ChEBI" id="CHEBI:74502"/>
        <dbReference type="EC" id="2.1.1.193"/>
    </reaction>
</comment>
<keyword evidence="5 10" id="KW-0489">Methyltransferase</keyword>
<dbReference type="NCBIfam" id="TIGR00046">
    <property type="entry name" value="RsmE family RNA methyltransferase"/>
    <property type="match status" value="1"/>
</dbReference>
<reference evidence="13 14" key="1">
    <citation type="journal article" date="2011" name="Stand. Genomic Sci.">
        <title>Complete genome sequence of the acetate-degrading sulfate reducer Desulfobacca acetoxidans type strain (ASRB2).</title>
        <authorList>
            <person name="Goker M."/>
            <person name="Teshima H."/>
            <person name="Lapidus A."/>
            <person name="Nolan M."/>
            <person name="Lucas S."/>
            <person name="Hammon N."/>
            <person name="Deshpande S."/>
            <person name="Cheng J.F."/>
            <person name="Tapia R."/>
            <person name="Han C."/>
            <person name="Goodwin L."/>
            <person name="Pitluck S."/>
            <person name="Huntemann M."/>
            <person name="Liolios K."/>
            <person name="Ivanova N."/>
            <person name="Pagani I."/>
            <person name="Mavromatis K."/>
            <person name="Ovchinikova G."/>
            <person name="Pati A."/>
            <person name="Chen A."/>
            <person name="Palaniappan K."/>
            <person name="Land M."/>
            <person name="Hauser L."/>
            <person name="Brambilla E.M."/>
            <person name="Rohde M."/>
            <person name="Spring S."/>
            <person name="Detter J.C."/>
            <person name="Woyke T."/>
            <person name="Bristow J."/>
            <person name="Eisen J.A."/>
            <person name="Markowitz V."/>
            <person name="Hugenholtz P."/>
            <person name="Kyrpides N.C."/>
            <person name="Klenk H.P."/>
        </authorList>
    </citation>
    <scope>NUCLEOTIDE SEQUENCE [LARGE SCALE GENOMIC DNA]</scope>
    <source>
        <strain evidence="14">ATCC 700848 / DSM 11109 / ASRB2</strain>
    </source>
</reference>
<dbReference type="GO" id="GO:0070475">
    <property type="term" value="P:rRNA base methylation"/>
    <property type="evidence" value="ECO:0007669"/>
    <property type="project" value="TreeGrafter"/>
</dbReference>
<dbReference type="Pfam" id="PF04452">
    <property type="entry name" value="Methyltrans_RNA"/>
    <property type="match status" value="1"/>
</dbReference>
<feature type="domain" description="Ribosomal RNA small subunit methyltransferase E methyltransferase" evidence="11">
    <location>
        <begin position="90"/>
        <end position="253"/>
    </location>
</feature>
<dbReference type="PANTHER" id="PTHR30027">
    <property type="entry name" value="RIBOSOMAL RNA SMALL SUBUNIT METHYLTRANSFERASE E"/>
    <property type="match status" value="1"/>
</dbReference>
<comment type="subcellular location">
    <subcellularLocation>
        <location evidence="1 10">Cytoplasm</location>
    </subcellularLocation>
</comment>
<dbReference type="KEGG" id="dao:Desac_1421"/>
<dbReference type="CDD" id="cd18084">
    <property type="entry name" value="RsmE-like"/>
    <property type="match status" value="1"/>
</dbReference>
<gene>
    <name evidence="13" type="ordered locus">Desac_1421</name>
</gene>
<comment type="similarity">
    <text evidence="2 10">Belongs to the RNA methyltransferase RsmE family.</text>
</comment>
<evidence type="ECO:0000256" key="10">
    <source>
        <dbReference type="PIRNR" id="PIRNR015601"/>
    </source>
</evidence>
<dbReference type="Pfam" id="PF20260">
    <property type="entry name" value="PUA_4"/>
    <property type="match status" value="1"/>
</dbReference>
<dbReference type="EMBL" id="CP002629">
    <property type="protein sequence ID" value="AEB09277.1"/>
    <property type="molecule type" value="Genomic_DNA"/>
</dbReference>
<dbReference type="InterPro" id="IPR029028">
    <property type="entry name" value="Alpha/beta_knot_MTases"/>
</dbReference>
<organism evidence="13 14">
    <name type="scientific">Desulfobacca acetoxidans (strain ATCC 700848 / DSM 11109 / ASRB2)</name>
    <dbReference type="NCBI Taxonomy" id="880072"/>
    <lineage>
        <taxon>Bacteria</taxon>
        <taxon>Pseudomonadati</taxon>
        <taxon>Thermodesulfobacteriota</taxon>
        <taxon>Desulfobaccia</taxon>
        <taxon>Desulfobaccales</taxon>
        <taxon>Desulfobaccaceae</taxon>
        <taxon>Desulfobacca</taxon>
    </lineage>
</organism>
<evidence type="ECO:0000256" key="5">
    <source>
        <dbReference type="ARBA" id="ARBA00022603"/>
    </source>
</evidence>
<reference evidence="14" key="2">
    <citation type="submission" date="2011-03" db="EMBL/GenBank/DDBJ databases">
        <title>The complete genome of Desulfobacca acetoxidans DSM 11109.</title>
        <authorList>
            <consortium name="US DOE Joint Genome Institute (JGI-PGF)"/>
            <person name="Lucas S."/>
            <person name="Copeland A."/>
            <person name="Lapidus A."/>
            <person name="Bruce D."/>
            <person name="Goodwin L."/>
            <person name="Pitluck S."/>
            <person name="Peters L."/>
            <person name="Kyrpides N."/>
            <person name="Mavromatis K."/>
            <person name="Ivanova N."/>
            <person name="Ovchinnikova G."/>
            <person name="Teshima H."/>
            <person name="Detter J.C."/>
            <person name="Han C."/>
            <person name="Land M."/>
            <person name="Hauser L."/>
            <person name="Markowitz V."/>
            <person name="Cheng J.-F."/>
            <person name="Hugenholtz P."/>
            <person name="Woyke T."/>
            <person name="Wu D."/>
            <person name="Spring S."/>
            <person name="Schueler E."/>
            <person name="Brambilla E."/>
            <person name="Klenk H.-P."/>
            <person name="Eisen J.A."/>
        </authorList>
    </citation>
    <scope>NUCLEOTIDE SEQUENCE [LARGE SCALE GENOMIC DNA]</scope>
    <source>
        <strain evidence="14">ATCC 700848 / DSM 11109 / ASRB2</strain>
    </source>
</reference>
<proteinExistence type="inferred from homology"/>
<dbReference type="PANTHER" id="PTHR30027:SF3">
    <property type="entry name" value="16S RRNA (URACIL(1498)-N(3))-METHYLTRANSFERASE"/>
    <property type="match status" value="1"/>
</dbReference>
<dbReference type="SUPFAM" id="SSF88697">
    <property type="entry name" value="PUA domain-like"/>
    <property type="match status" value="1"/>
</dbReference>
<evidence type="ECO:0000256" key="6">
    <source>
        <dbReference type="ARBA" id="ARBA00022679"/>
    </source>
</evidence>
<accession>F2NJA5</accession>
<dbReference type="eggNOG" id="COG1385">
    <property type="taxonomic scope" value="Bacteria"/>
</dbReference>
<dbReference type="Proteomes" id="UP000000483">
    <property type="component" value="Chromosome"/>
</dbReference>
<evidence type="ECO:0000256" key="2">
    <source>
        <dbReference type="ARBA" id="ARBA00005528"/>
    </source>
</evidence>
<dbReference type="GO" id="GO:0005737">
    <property type="term" value="C:cytoplasm"/>
    <property type="evidence" value="ECO:0007669"/>
    <property type="project" value="UniProtKB-SubCell"/>
</dbReference>
<keyword evidence="7 10" id="KW-0949">S-adenosyl-L-methionine</keyword>
<dbReference type="AlphaFoldDB" id="F2NJA5"/>
<protein>
    <recommendedName>
        <fullName evidence="10">Ribosomal RNA small subunit methyltransferase E</fullName>
        <ecNumber evidence="10">2.1.1.193</ecNumber>
    </recommendedName>
</protein>
<dbReference type="SUPFAM" id="SSF75217">
    <property type="entry name" value="alpha/beta knot"/>
    <property type="match status" value="1"/>
</dbReference>
<keyword evidence="6 10" id="KW-0808">Transferase</keyword>
<dbReference type="InterPro" id="IPR046886">
    <property type="entry name" value="RsmE_MTase_dom"/>
</dbReference>
<sequence>MKADKIPPPGRFHQERQRRRFFAGLNQFRGDEVILSPSESHHLIRVVRLAVGDRVEVSDGCGRIFEAEILSLEPTAARLRLLNELSVGIESSLKITLGLALVRAEIFDSLIRQVTELGIYRLVPFTSTRSLVRPGGWKKSRLLRWQRLAQEALKSSQRLILPEIDPPVDFPDALIGPEEVKLMFWEEQRQAHRPHDLAAWPRPRTIRALIGPEGGFTAAEADTARQAGFNLLGLGPRRLRVETAALAAVAVLQYTWGDLNP</sequence>
<dbReference type="InterPro" id="IPR046887">
    <property type="entry name" value="RsmE_PUA-like"/>
</dbReference>
<keyword evidence="3 10" id="KW-0963">Cytoplasm</keyword>
<dbReference type="Gene3D" id="3.40.1280.10">
    <property type="match status" value="1"/>
</dbReference>
<dbReference type="InterPro" id="IPR006700">
    <property type="entry name" value="RsmE"/>
</dbReference>
<dbReference type="HOGENOM" id="CLU_067442_5_0_7"/>
<dbReference type="EC" id="2.1.1.193" evidence="10"/>
<dbReference type="PIRSF" id="PIRSF015601">
    <property type="entry name" value="MTase_slr0722"/>
    <property type="match status" value="1"/>
</dbReference>
<evidence type="ECO:0000256" key="9">
    <source>
        <dbReference type="ARBA" id="ARBA00047944"/>
    </source>
</evidence>
<evidence type="ECO:0000256" key="8">
    <source>
        <dbReference type="ARBA" id="ARBA00025699"/>
    </source>
</evidence>